<evidence type="ECO:0000256" key="11">
    <source>
        <dbReference type="SAM" id="MobiDB-lite"/>
    </source>
</evidence>
<dbReference type="GO" id="GO:0030447">
    <property type="term" value="P:filamentous growth"/>
    <property type="evidence" value="ECO:0007669"/>
    <property type="project" value="UniProtKB-ARBA"/>
</dbReference>
<dbReference type="HOGENOM" id="CLU_000288_109_1_1"/>
<comment type="similarity">
    <text evidence="10">Belongs to the protein kinase superfamily.</text>
</comment>
<gene>
    <name evidence="14" type="ORF">KUCA_T00002999001</name>
</gene>
<evidence type="ECO:0000256" key="8">
    <source>
        <dbReference type="ARBA" id="ARBA00048679"/>
    </source>
</evidence>
<dbReference type="GO" id="GO:0005524">
    <property type="term" value="F:ATP binding"/>
    <property type="evidence" value="ECO:0007669"/>
    <property type="project" value="UniProtKB-UniRule"/>
</dbReference>
<dbReference type="InterPro" id="IPR000719">
    <property type="entry name" value="Prot_kinase_dom"/>
</dbReference>
<dbReference type="PANTHER" id="PTHR45998">
    <property type="entry name" value="SERINE/THREONINE-PROTEIN KINASE 16"/>
    <property type="match status" value="1"/>
</dbReference>
<dbReference type="AlphaFoldDB" id="W6MPI8"/>
<evidence type="ECO:0000256" key="5">
    <source>
        <dbReference type="ARBA" id="ARBA00022777"/>
    </source>
</evidence>
<dbReference type="GO" id="GO:0032889">
    <property type="term" value="P:regulation of vacuole fusion, non-autophagic"/>
    <property type="evidence" value="ECO:0007669"/>
    <property type="project" value="EnsemblFungi"/>
</dbReference>
<reference evidence="14" key="1">
    <citation type="submission" date="2013-12" db="EMBL/GenBank/DDBJ databases">
        <authorList>
            <person name="Genoscope - CEA"/>
        </authorList>
    </citation>
    <scope>NUCLEOTIDE SEQUENCE</scope>
    <source>
        <strain evidence="14">CBS 1993</strain>
    </source>
</reference>
<keyword evidence="4 9" id="KW-0547">Nucleotide-binding</keyword>
<evidence type="ECO:0000256" key="2">
    <source>
        <dbReference type="ARBA" id="ARBA00022527"/>
    </source>
</evidence>
<feature type="chain" id="PRO_5004879019" description="non-specific serine/threonine protein kinase" evidence="12">
    <location>
        <begin position="21"/>
        <end position="375"/>
    </location>
</feature>
<proteinExistence type="inferred from homology"/>
<dbReference type="Gene3D" id="1.10.510.10">
    <property type="entry name" value="Transferase(Phosphotransferase) domain 1"/>
    <property type="match status" value="2"/>
</dbReference>
<name>W6MPI8_9ASCO</name>
<dbReference type="InterPro" id="IPR052239">
    <property type="entry name" value="Ser/Thr-specific_kinases"/>
</dbReference>
<reference evidence="14" key="2">
    <citation type="submission" date="2014-02" db="EMBL/GenBank/DDBJ databases">
        <title>Complete DNA sequence of /Kuraishia capsulata/ illustrates novel genomic features among budding yeasts (/Saccharomycotina/).</title>
        <authorList>
            <person name="Morales L."/>
            <person name="Noel B."/>
            <person name="Porcel B."/>
            <person name="Marcet-Houben M."/>
            <person name="Hullo M-F."/>
            <person name="Sacerdot C."/>
            <person name="Tekaia F."/>
            <person name="Leh-Louis V."/>
            <person name="Despons L."/>
            <person name="Khanna V."/>
            <person name="Aury J-M."/>
            <person name="Barbe V."/>
            <person name="Couloux A."/>
            <person name="Labadie K."/>
            <person name="Pelletier E."/>
            <person name="Souciet J-L."/>
            <person name="Boekhout T."/>
            <person name="Gabaldon T."/>
            <person name="Wincker P."/>
            <person name="Dujon B."/>
        </authorList>
    </citation>
    <scope>NUCLEOTIDE SEQUENCE</scope>
    <source>
        <strain evidence="14">CBS 1993</strain>
    </source>
</reference>
<dbReference type="InterPro" id="IPR017441">
    <property type="entry name" value="Protein_kinase_ATP_BS"/>
</dbReference>
<feature type="region of interest" description="Disordered" evidence="11">
    <location>
        <begin position="155"/>
        <end position="209"/>
    </location>
</feature>
<feature type="signal peptide" evidence="12">
    <location>
        <begin position="1"/>
        <end position="20"/>
    </location>
</feature>
<evidence type="ECO:0000256" key="6">
    <source>
        <dbReference type="ARBA" id="ARBA00022840"/>
    </source>
</evidence>
<dbReference type="OrthoDB" id="248923at2759"/>
<evidence type="ECO:0000256" key="3">
    <source>
        <dbReference type="ARBA" id="ARBA00022679"/>
    </source>
</evidence>
<keyword evidence="5" id="KW-0418">Kinase</keyword>
<dbReference type="RefSeq" id="XP_022459018.1">
    <property type="nucleotide sequence ID" value="XM_022603299.1"/>
</dbReference>
<dbReference type="PIRSF" id="PIRSF000654">
    <property type="entry name" value="Integrin-linked_kinase"/>
    <property type="match status" value="1"/>
</dbReference>
<feature type="binding site" evidence="9">
    <location>
        <position position="59"/>
    </location>
    <ligand>
        <name>ATP</name>
        <dbReference type="ChEBI" id="CHEBI:30616"/>
    </ligand>
</feature>
<comment type="catalytic activity">
    <reaction evidence="7">
        <text>L-threonyl-[protein] + ATP = O-phospho-L-threonyl-[protein] + ADP + H(+)</text>
        <dbReference type="Rhea" id="RHEA:46608"/>
        <dbReference type="Rhea" id="RHEA-COMP:11060"/>
        <dbReference type="Rhea" id="RHEA-COMP:11605"/>
        <dbReference type="ChEBI" id="CHEBI:15378"/>
        <dbReference type="ChEBI" id="CHEBI:30013"/>
        <dbReference type="ChEBI" id="CHEBI:30616"/>
        <dbReference type="ChEBI" id="CHEBI:61977"/>
        <dbReference type="ChEBI" id="CHEBI:456216"/>
        <dbReference type="EC" id="2.7.11.1"/>
    </reaction>
</comment>
<dbReference type="SMART" id="SM00220">
    <property type="entry name" value="S_TKc"/>
    <property type="match status" value="1"/>
</dbReference>
<dbReference type="PANTHER" id="PTHR45998:SF2">
    <property type="entry name" value="SERINE_THREONINE-PROTEIN KINASE 16"/>
    <property type="match status" value="1"/>
</dbReference>
<comment type="catalytic activity">
    <reaction evidence="8">
        <text>L-seryl-[protein] + ATP = O-phospho-L-seryl-[protein] + ADP + H(+)</text>
        <dbReference type="Rhea" id="RHEA:17989"/>
        <dbReference type="Rhea" id="RHEA-COMP:9863"/>
        <dbReference type="Rhea" id="RHEA-COMP:11604"/>
        <dbReference type="ChEBI" id="CHEBI:15378"/>
        <dbReference type="ChEBI" id="CHEBI:29999"/>
        <dbReference type="ChEBI" id="CHEBI:30616"/>
        <dbReference type="ChEBI" id="CHEBI:83421"/>
        <dbReference type="ChEBI" id="CHEBI:456216"/>
        <dbReference type="EC" id="2.7.11.1"/>
    </reaction>
</comment>
<dbReference type="Proteomes" id="UP000019384">
    <property type="component" value="Unassembled WGS sequence"/>
</dbReference>
<dbReference type="PROSITE" id="PS50011">
    <property type="entry name" value="PROTEIN_KINASE_DOM"/>
    <property type="match status" value="1"/>
</dbReference>
<dbReference type="PROSITE" id="PS00107">
    <property type="entry name" value="PROTEIN_KINASE_ATP"/>
    <property type="match status" value="1"/>
</dbReference>
<evidence type="ECO:0000256" key="9">
    <source>
        <dbReference type="PROSITE-ProRule" id="PRU10141"/>
    </source>
</evidence>
<evidence type="ECO:0000313" key="14">
    <source>
        <dbReference type="EMBL" id="CDK27022.1"/>
    </source>
</evidence>
<dbReference type="EC" id="2.7.11.1" evidence="1"/>
<organism evidence="14 15">
    <name type="scientific">Kuraishia capsulata CBS 1993</name>
    <dbReference type="NCBI Taxonomy" id="1382522"/>
    <lineage>
        <taxon>Eukaryota</taxon>
        <taxon>Fungi</taxon>
        <taxon>Dikarya</taxon>
        <taxon>Ascomycota</taxon>
        <taxon>Saccharomycotina</taxon>
        <taxon>Pichiomycetes</taxon>
        <taxon>Pichiales</taxon>
        <taxon>Pichiaceae</taxon>
        <taxon>Kuraishia</taxon>
    </lineage>
</organism>
<evidence type="ECO:0000313" key="15">
    <source>
        <dbReference type="Proteomes" id="UP000019384"/>
    </source>
</evidence>
<dbReference type="GO" id="GO:0004674">
    <property type="term" value="F:protein serine/threonine kinase activity"/>
    <property type="evidence" value="ECO:0007669"/>
    <property type="project" value="UniProtKB-KW"/>
</dbReference>
<dbReference type="GO" id="GO:0006624">
    <property type="term" value="P:vacuolar protein processing"/>
    <property type="evidence" value="ECO:0007669"/>
    <property type="project" value="EnsemblFungi"/>
</dbReference>
<evidence type="ECO:0000259" key="13">
    <source>
        <dbReference type="PROSITE" id="PS50011"/>
    </source>
</evidence>
<keyword evidence="6 9" id="KW-0067">ATP-binding</keyword>
<evidence type="ECO:0000256" key="12">
    <source>
        <dbReference type="SAM" id="SignalP"/>
    </source>
</evidence>
<dbReference type="GO" id="GO:0005794">
    <property type="term" value="C:Golgi apparatus"/>
    <property type="evidence" value="ECO:0007669"/>
    <property type="project" value="TreeGrafter"/>
</dbReference>
<evidence type="ECO:0000256" key="1">
    <source>
        <dbReference type="ARBA" id="ARBA00012513"/>
    </source>
</evidence>
<dbReference type="InterPro" id="IPR011009">
    <property type="entry name" value="Kinase-like_dom_sf"/>
</dbReference>
<evidence type="ECO:0000256" key="7">
    <source>
        <dbReference type="ARBA" id="ARBA00047899"/>
    </source>
</evidence>
<keyword evidence="3" id="KW-0808">Transferase</keyword>
<dbReference type="SUPFAM" id="SSF56112">
    <property type="entry name" value="Protein kinase-like (PK-like)"/>
    <property type="match status" value="1"/>
</dbReference>
<evidence type="ECO:0000256" key="4">
    <source>
        <dbReference type="ARBA" id="ARBA00022741"/>
    </source>
</evidence>
<dbReference type="GO" id="GO:0005773">
    <property type="term" value="C:vacuole"/>
    <property type="evidence" value="ECO:0007669"/>
    <property type="project" value="GOC"/>
</dbReference>
<keyword evidence="12" id="KW-0732">Signal</keyword>
<sequence>MATMSFIASCFAVCLPCLSSTPLLRINKSNFKILRLLGEGAYSYVYLVQAGDGGLYALKKIRCPFGNENVKTAMKEVDSYREFRSPYIIQAIDSSVVQEPDGSKTVYILLPYFQDGSLQDVITKNVVNGQVISEEEALSLFVGICRGVQSMHRHHPKTGYTMERSGSTGDQDDLASATESQILLRSEPLEDDEDEVDPFADGGSQYGDSTELTETVSFAHRDIKPANIMVSQDGNPVLCDLGSCARAHVTIKNRAQAITVQELAEEHCTLPYRAPELLDVKVGDELDERIDIWSLGCTLYALLYGYSPFEREELENGANINLAISSGIYSFPANPAYSDGIKDLIRACLELDPHERPSIETILSKAMKLNHRITG</sequence>
<keyword evidence="15" id="KW-1185">Reference proteome</keyword>
<dbReference type="PROSITE" id="PS00108">
    <property type="entry name" value="PROTEIN_KINASE_ST"/>
    <property type="match status" value="1"/>
</dbReference>
<feature type="domain" description="Protein kinase" evidence="13">
    <location>
        <begin position="31"/>
        <end position="374"/>
    </location>
</feature>
<evidence type="ECO:0000256" key="10">
    <source>
        <dbReference type="RuleBase" id="RU000304"/>
    </source>
</evidence>
<dbReference type="InterPro" id="IPR008271">
    <property type="entry name" value="Ser/Thr_kinase_AS"/>
</dbReference>
<dbReference type="GeneID" id="34520406"/>
<keyword evidence="2 10" id="KW-0723">Serine/threonine-protein kinase</keyword>
<protein>
    <recommendedName>
        <fullName evidence="1">non-specific serine/threonine protein kinase</fullName>
        <ecNumber evidence="1">2.7.11.1</ecNumber>
    </recommendedName>
</protein>
<dbReference type="Pfam" id="PF00069">
    <property type="entry name" value="Pkinase"/>
    <property type="match status" value="2"/>
</dbReference>
<feature type="compositionally biased region" description="Acidic residues" evidence="11">
    <location>
        <begin position="189"/>
        <end position="198"/>
    </location>
</feature>
<dbReference type="STRING" id="1382522.W6MPI8"/>
<accession>W6MPI8</accession>
<dbReference type="EMBL" id="HG793127">
    <property type="protein sequence ID" value="CDK27022.1"/>
    <property type="molecule type" value="Genomic_DNA"/>
</dbReference>